<evidence type="ECO:0000256" key="2">
    <source>
        <dbReference type="ARBA" id="ARBA00004370"/>
    </source>
</evidence>
<evidence type="ECO:0000256" key="12">
    <source>
        <dbReference type="ARBA" id="ARBA00023014"/>
    </source>
</evidence>
<gene>
    <name evidence="16" type="ORF">PPROV_001045200</name>
</gene>
<evidence type="ECO:0000256" key="7">
    <source>
        <dbReference type="ARBA" id="ARBA00022723"/>
    </source>
</evidence>
<organism evidence="16 17">
    <name type="scientific">Pycnococcus provasolii</name>
    <dbReference type="NCBI Taxonomy" id="41880"/>
    <lineage>
        <taxon>Eukaryota</taxon>
        <taxon>Viridiplantae</taxon>
        <taxon>Chlorophyta</taxon>
        <taxon>Pseudoscourfieldiophyceae</taxon>
        <taxon>Pseudoscourfieldiales</taxon>
        <taxon>Pycnococcaceae</taxon>
        <taxon>Pycnococcus</taxon>
    </lineage>
</organism>
<evidence type="ECO:0000256" key="11">
    <source>
        <dbReference type="ARBA" id="ARBA00023004"/>
    </source>
</evidence>
<dbReference type="SUPFAM" id="SSF55961">
    <property type="entry name" value="Bet v1-like"/>
    <property type="match status" value="1"/>
</dbReference>
<dbReference type="GO" id="GO:0009507">
    <property type="term" value="C:chloroplast"/>
    <property type="evidence" value="ECO:0007669"/>
    <property type="project" value="UniProtKB-SubCell"/>
</dbReference>
<dbReference type="PANTHER" id="PTHR21266:SF32">
    <property type="entry name" value="CHOLESTEROL 7-DESATURASE NVD"/>
    <property type="match status" value="1"/>
</dbReference>
<evidence type="ECO:0000256" key="9">
    <source>
        <dbReference type="ARBA" id="ARBA00022989"/>
    </source>
</evidence>
<keyword evidence="10" id="KW-0560">Oxidoreductase</keyword>
<comment type="subcellular location">
    <subcellularLocation>
        <location evidence="2">Membrane</location>
    </subcellularLocation>
    <subcellularLocation>
        <location evidence="1">Plastid</location>
        <location evidence="1">Chloroplast</location>
    </subcellularLocation>
</comment>
<dbReference type="Pfam" id="PF08417">
    <property type="entry name" value="PaO"/>
    <property type="match status" value="1"/>
</dbReference>
<evidence type="ECO:0000256" key="6">
    <source>
        <dbReference type="ARBA" id="ARBA00022714"/>
    </source>
</evidence>
<evidence type="ECO:0000256" key="3">
    <source>
        <dbReference type="ARBA" id="ARBA00022528"/>
    </source>
</evidence>
<evidence type="ECO:0000256" key="10">
    <source>
        <dbReference type="ARBA" id="ARBA00023002"/>
    </source>
</evidence>
<dbReference type="InterPro" id="IPR017941">
    <property type="entry name" value="Rieske_2Fe-2S"/>
</dbReference>
<dbReference type="InterPro" id="IPR013626">
    <property type="entry name" value="PaO"/>
</dbReference>
<keyword evidence="11" id="KW-0408">Iron</keyword>
<dbReference type="Gene3D" id="2.102.10.10">
    <property type="entry name" value="Rieske [2Fe-2S] iron-sulphur domain"/>
    <property type="match status" value="1"/>
</dbReference>
<keyword evidence="17" id="KW-1185">Reference proteome</keyword>
<dbReference type="GO" id="GO:0010277">
    <property type="term" value="F:chlorophyllide a oxygenase activity"/>
    <property type="evidence" value="ECO:0007669"/>
    <property type="project" value="InterPro"/>
</dbReference>
<evidence type="ECO:0000259" key="15">
    <source>
        <dbReference type="PROSITE" id="PS51296"/>
    </source>
</evidence>
<proteinExistence type="predicted"/>
<feature type="transmembrane region" description="Helical" evidence="14">
    <location>
        <begin position="425"/>
        <end position="444"/>
    </location>
</feature>
<evidence type="ECO:0000256" key="8">
    <source>
        <dbReference type="ARBA" id="ARBA00022946"/>
    </source>
</evidence>
<keyword evidence="12" id="KW-0411">Iron-sulfur</keyword>
<dbReference type="GO" id="GO:0051537">
    <property type="term" value="F:2 iron, 2 sulfur cluster binding"/>
    <property type="evidence" value="ECO:0007669"/>
    <property type="project" value="UniProtKB-KW"/>
</dbReference>
<feature type="transmembrane region" description="Helical" evidence="14">
    <location>
        <begin position="385"/>
        <end position="405"/>
    </location>
</feature>
<keyword evidence="9 14" id="KW-1133">Transmembrane helix</keyword>
<comment type="caution">
    <text evidence="16">The sequence shown here is derived from an EMBL/GenBank/DDBJ whole genome shotgun (WGS) entry which is preliminary data.</text>
</comment>
<dbReference type="SUPFAM" id="SSF50022">
    <property type="entry name" value="ISP domain"/>
    <property type="match status" value="1"/>
</dbReference>
<keyword evidence="5 14" id="KW-0812">Transmembrane</keyword>
<dbReference type="AlphaFoldDB" id="A0A830HX57"/>
<dbReference type="EMBL" id="BNJQ01000036">
    <property type="protein sequence ID" value="GHP11724.1"/>
    <property type="molecule type" value="Genomic_DNA"/>
</dbReference>
<keyword evidence="8" id="KW-0809">Transit peptide</keyword>
<evidence type="ECO:0000256" key="5">
    <source>
        <dbReference type="ARBA" id="ARBA00022692"/>
    </source>
</evidence>
<evidence type="ECO:0000256" key="14">
    <source>
        <dbReference type="SAM" id="Phobius"/>
    </source>
</evidence>
<dbReference type="InterPro" id="IPR050584">
    <property type="entry name" value="Cholesterol_7-desaturase"/>
</dbReference>
<name>A0A830HX57_9CHLO</name>
<keyword evidence="13 14" id="KW-0472">Membrane</keyword>
<evidence type="ECO:0000313" key="17">
    <source>
        <dbReference type="Proteomes" id="UP000660262"/>
    </source>
</evidence>
<protein>
    <recommendedName>
        <fullName evidence="15">Rieske domain-containing protein</fullName>
    </recommendedName>
</protein>
<feature type="domain" description="Rieske" evidence="15">
    <location>
        <begin position="1"/>
        <end position="63"/>
    </location>
</feature>
<keyword evidence="4" id="KW-0934">Plastid</keyword>
<keyword evidence="7" id="KW-0479">Metal-binding</keyword>
<dbReference type="InterPro" id="IPR036922">
    <property type="entry name" value="Rieske_2Fe-2S_sf"/>
</dbReference>
<dbReference type="Gene3D" id="3.90.380.10">
    <property type="entry name" value="Naphthalene 1,2-dioxygenase Alpha Subunit, Chain A, domain 1"/>
    <property type="match status" value="1"/>
</dbReference>
<dbReference type="GO" id="GO:0046872">
    <property type="term" value="F:metal ion binding"/>
    <property type="evidence" value="ECO:0007669"/>
    <property type="project" value="UniProtKB-KW"/>
</dbReference>
<reference evidence="16" key="1">
    <citation type="submission" date="2020-10" db="EMBL/GenBank/DDBJ databases">
        <title>Unveiling of a novel bifunctional photoreceptor, Dualchrome1, isolated from a cosmopolitan green alga.</title>
        <authorList>
            <person name="Suzuki S."/>
            <person name="Kawachi M."/>
        </authorList>
    </citation>
    <scope>NUCLEOTIDE SEQUENCE</scope>
    <source>
        <strain evidence="16">NIES 2893</strain>
    </source>
</reference>
<sequence length="459" mass="51121">MYLLGVQLVMWHDGKDWHAAEDVCPHRLAPMSEGRVEADGTLMCSYHGWRFDGDGKVLDIPQATSEEMERARQNERSCLRGVRPVQTIHNVVWVWGERDGDADAFLRASNTPAKTFDELLTTTGHADGWSMRDLPYGWEYFMENVSDSSHVPVSHHGIVGNRDDAKPFRWIEDKEACDPDKNFDLKFKIDPPGAVEAENVEASHHFLPPCLMRIETVKSGGGKSLLALYCTPTKPGHSRLIGTTVTCPNDDGTMPGGFGPMAKMASIVPTFFMHIFGTAFINQDGVFLHHQEQNMAEQYRLRGEDWHKSCYLPTKVDKMNVAFRRWMDKHGAKSEDVGSRVPYEPEAPPLPPRMSDEELFDVYNSHTKNCTACSAASKNLAKARITFYIASAALAIAGAAVWAVAASSSPHSAASAFYKKCTFGSVLWIFSALSAFIGTVAANLREKLHYFPYSHQDNN</sequence>
<dbReference type="Pfam" id="PF00355">
    <property type="entry name" value="Rieske"/>
    <property type="match status" value="1"/>
</dbReference>
<evidence type="ECO:0000256" key="13">
    <source>
        <dbReference type="ARBA" id="ARBA00023136"/>
    </source>
</evidence>
<dbReference type="OrthoDB" id="426882at2759"/>
<dbReference type="GO" id="GO:0016020">
    <property type="term" value="C:membrane"/>
    <property type="evidence" value="ECO:0007669"/>
    <property type="project" value="UniProtKB-SubCell"/>
</dbReference>
<accession>A0A830HX57</accession>
<dbReference type="Proteomes" id="UP000660262">
    <property type="component" value="Unassembled WGS sequence"/>
</dbReference>
<keyword evidence="6" id="KW-0001">2Fe-2S</keyword>
<keyword evidence="3" id="KW-0150">Chloroplast</keyword>
<evidence type="ECO:0000256" key="4">
    <source>
        <dbReference type="ARBA" id="ARBA00022640"/>
    </source>
</evidence>
<dbReference type="PROSITE" id="PS51296">
    <property type="entry name" value="RIESKE"/>
    <property type="match status" value="1"/>
</dbReference>
<dbReference type="PANTHER" id="PTHR21266">
    <property type="entry name" value="IRON-SULFUR DOMAIN CONTAINING PROTEIN"/>
    <property type="match status" value="1"/>
</dbReference>
<evidence type="ECO:0000256" key="1">
    <source>
        <dbReference type="ARBA" id="ARBA00004229"/>
    </source>
</evidence>
<evidence type="ECO:0000313" key="16">
    <source>
        <dbReference type="EMBL" id="GHP11724.1"/>
    </source>
</evidence>